<feature type="signal peptide" evidence="1">
    <location>
        <begin position="1"/>
        <end position="27"/>
    </location>
</feature>
<proteinExistence type="predicted"/>
<dbReference type="InterPro" id="IPR039564">
    <property type="entry name" value="Peptidase_C39-like"/>
</dbReference>
<dbReference type="Pfam" id="PF13529">
    <property type="entry name" value="Peptidase_C39_2"/>
    <property type="match status" value="1"/>
</dbReference>
<evidence type="ECO:0000259" key="2">
    <source>
        <dbReference type="Pfam" id="PF13529"/>
    </source>
</evidence>
<evidence type="ECO:0000313" key="3">
    <source>
        <dbReference type="EMBL" id="UWE05008.1"/>
    </source>
</evidence>
<keyword evidence="1" id="KW-0732">Signal</keyword>
<dbReference type="EMBL" id="CP103866">
    <property type="protein sequence ID" value="UWE05008.1"/>
    <property type="molecule type" value="Genomic_DNA"/>
</dbReference>
<evidence type="ECO:0000256" key="1">
    <source>
        <dbReference type="SAM" id="SignalP"/>
    </source>
</evidence>
<dbReference type="RefSeq" id="WP_259436642.1">
    <property type="nucleotide sequence ID" value="NZ_CP103866.1"/>
</dbReference>
<evidence type="ECO:0000313" key="4">
    <source>
        <dbReference type="Proteomes" id="UP001058650"/>
    </source>
</evidence>
<reference evidence="3" key="1">
    <citation type="submission" date="2022-08" db="EMBL/GenBank/DDBJ databases">
        <title>The complete genome sequence of the thermophilic bacterium Laceyella sacchari FBKL4.010 reveals the basis for tetramethylpyrazine biosynthesis in Moutai-flavor Daqu.</title>
        <authorList>
            <person name="Li D."/>
            <person name="Huang W."/>
            <person name="Wang C."/>
            <person name="Qiu S."/>
        </authorList>
    </citation>
    <scope>NUCLEOTIDE SEQUENCE</scope>
    <source>
        <strain evidence="3">FBKL4.014</strain>
    </source>
</reference>
<gene>
    <name evidence="3" type="ORF">NYR52_07795</name>
</gene>
<accession>A0ABY5U5U6</accession>
<feature type="chain" id="PRO_5045739928" evidence="1">
    <location>
        <begin position="28"/>
        <end position="385"/>
    </location>
</feature>
<protein>
    <submittedName>
        <fullName evidence="3">C39 family peptidase</fullName>
    </submittedName>
</protein>
<feature type="domain" description="Peptidase C39-like" evidence="2">
    <location>
        <begin position="209"/>
        <end position="356"/>
    </location>
</feature>
<sequence length="385" mass="43476">MMKKIMFVVFALSLIVAQSMFINQGYAETNIVKEISRKDALKASGNFLKMRNEWQGAKLEILTDLYDFEGNRVAYYIVAEQNGKELGNMVVADSTDRGPVIEFGNDPSYTTDIKKMLDEGKNVYYVGPFQFMGAIDTEDLQRQSNEKKNMILKRVKQKIKGNSQVIEEIEREHNFKKIPTSYKESSVEWNSLLTDESNIKPLAITAKKLDIPRISQYISGVSHPNSSCGPTAAAMITNYYDSRGYNVRGTAYYGTHASLINHLYSEFGSTIIGTTAGDFANGFDKHLEHDTPGKWTVSRPAAEGNFGTYKAHIDGNAPVAVLSGKIYSPLIDEEWHWLVGSGYDNTNGSYAWLIDPSRPTSSYDRYVKWVDHDQDWTLVFSCYNW</sequence>
<dbReference type="Proteomes" id="UP001058650">
    <property type="component" value="Chromosome"/>
</dbReference>
<organism evidence="3 4">
    <name type="scientific">Laceyella sacchari</name>
    <name type="common">Thermoactinomyces thalpophilus</name>
    <dbReference type="NCBI Taxonomy" id="37482"/>
    <lineage>
        <taxon>Bacteria</taxon>
        <taxon>Bacillati</taxon>
        <taxon>Bacillota</taxon>
        <taxon>Bacilli</taxon>
        <taxon>Bacillales</taxon>
        <taxon>Thermoactinomycetaceae</taxon>
        <taxon>Laceyella</taxon>
    </lineage>
</organism>
<name>A0ABY5U5U6_LACSH</name>
<keyword evidence="4" id="KW-1185">Reference proteome</keyword>